<dbReference type="InterPro" id="IPR011009">
    <property type="entry name" value="Kinase-like_dom_sf"/>
</dbReference>
<dbReference type="InterPro" id="IPR002575">
    <property type="entry name" value="Aminoglycoside_PTrfase"/>
</dbReference>
<proteinExistence type="predicted"/>
<dbReference type="SUPFAM" id="SSF56112">
    <property type="entry name" value="Protein kinase-like (PK-like)"/>
    <property type="match status" value="1"/>
</dbReference>
<feature type="domain" description="Aminoglycoside phosphotransferase" evidence="1">
    <location>
        <begin position="53"/>
        <end position="230"/>
    </location>
</feature>
<dbReference type="EMBL" id="AP026803">
    <property type="protein sequence ID" value="BDR60962.1"/>
    <property type="molecule type" value="Genomic_DNA"/>
</dbReference>
<protein>
    <recommendedName>
        <fullName evidence="1">Aminoglycoside phosphotransferase domain-containing protein</fullName>
    </recommendedName>
</protein>
<evidence type="ECO:0000313" key="2">
    <source>
        <dbReference type="EMBL" id="BDR60962.1"/>
    </source>
</evidence>
<organism evidence="2 3">
    <name type="scientific">Lactobacillus xylocopicola</name>
    <dbReference type="NCBI Taxonomy" id="2976676"/>
    <lineage>
        <taxon>Bacteria</taxon>
        <taxon>Bacillati</taxon>
        <taxon>Bacillota</taxon>
        <taxon>Bacilli</taxon>
        <taxon>Lactobacillales</taxon>
        <taxon>Lactobacillaceae</taxon>
        <taxon>Lactobacillus</taxon>
    </lineage>
</organism>
<sequence length="307" mass="34799">MEKKLKLKQLLEDRLIADLNLIDHESLNHTLVGYSQKYNRQVFVKVFAQLRKLQTEKAVNQQLNSRVLEWFRLEGADLFALVMTDLAPVALTGQITPQVAHTMGERLADFHRQVKPFPGIVSSAALFVKAQGDIANLKDQDVRDKFEELFDAFSKLEAPIAADIQSNSRYVLHGDVGVRNYQYVAGSLVLIDFERARLGVNYLDFVKLFYQDFELDKELIEAFLDGYSSSGLQVEVHEEAQAFLIFMTAIGIMKYTDQIDDPKFKAVGLRMLAAPTCLLTQKGLLNQQRRSKRAVDTAILNSIIKVD</sequence>
<evidence type="ECO:0000259" key="1">
    <source>
        <dbReference type="Pfam" id="PF01636"/>
    </source>
</evidence>
<keyword evidence="3" id="KW-1185">Reference proteome</keyword>
<accession>A0ABM8BI44</accession>
<reference evidence="2 3" key="1">
    <citation type="journal article" date="2023" name="Microbiol. Spectr.">
        <title>Symbiosis of Carpenter Bees with Uncharacterized Lactic Acid Bacteria Showing NAD Auxotrophy.</title>
        <authorList>
            <person name="Kawasaki S."/>
            <person name="Ozawa K."/>
            <person name="Mori T."/>
            <person name="Yamamoto A."/>
            <person name="Ito M."/>
            <person name="Ohkuma M."/>
            <person name="Sakamoto M."/>
            <person name="Matsutani M."/>
        </authorList>
    </citation>
    <scope>NUCLEOTIDE SEQUENCE [LARGE SCALE GENOMIC DNA]</scope>
    <source>
        <strain evidence="2 3">Kim32-2</strain>
    </source>
</reference>
<dbReference type="Gene3D" id="3.90.1200.10">
    <property type="match status" value="1"/>
</dbReference>
<dbReference type="Proteomes" id="UP001321741">
    <property type="component" value="Chromosome"/>
</dbReference>
<dbReference type="RefSeq" id="WP_317637199.1">
    <property type="nucleotide sequence ID" value="NZ_AP026803.1"/>
</dbReference>
<gene>
    <name evidence="2" type="ORF">KIM322_12230</name>
</gene>
<name>A0ABM8BI44_9LACO</name>
<evidence type="ECO:0000313" key="3">
    <source>
        <dbReference type="Proteomes" id="UP001321741"/>
    </source>
</evidence>
<dbReference type="Pfam" id="PF01636">
    <property type="entry name" value="APH"/>
    <property type="match status" value="1"/>
</dbReference>